<comment type="caution">
    <text evidence="2">The sequence shown here is derived from an EMBL/GenBank/DDBJ whole genome shotgun (WGS) entry which is preliminary data.</text>
</comment>
<dbReference type="RefSeq" id="WP_161925666.1">
    <property type="nucleotide sequence ID" value="NZ_BJOU01000001.1"/>
</dbReference>
<name>A0A7M3SU35_9ACTN</name>
<dbReference type="AlphaFoldDB" id="A0A7M3SU35"/>
<proteinExistence type="predicted"/>
<keyword evidence="3" id="KW-1185">Reference proteome</keyword>
<dbReference type="EMBL" id="BJOU01000001">
    <property type="protein sequence ID" value="GED96159.1"/>
    <property type="molecule type" value="Genomic_DNA"/>
</dbReference>
<evidence type="ECO:0000313" key="2">
    <source>
        <dbReference type="EMBL" id="GED96159.1"/>
    </source>
</evidence>
<protein>
    <recommendedName>
        <fullName evidence="4">Alpha/beta hydrolase</fullName>
    </recommendedName>
</protein>
<dbReference type="Proteomes" id="UP000444980">
    <property type="component" value="Unassembled WGS sequence"/>
</dbReference>
<gene>
    <name evidence="2" type="ORF">nbrc107697_01980</name>
</gene>
<reference evidence="3" key="1">
    <citation type="submission" date="2019-06" db="EMBL/GenBank/DDBJ databases">
        <title>Gordonia isolated from sludge of a wastewater treatment plant.</title>
        <authorList>
            <person name="Tamura T."/>
            <person name="Aoyama K."/>
            <person name="Kang Y."/>
            <person name="Saito S."/>
            <person name="Akiyama N."/>
            <person name="Yazawa K."/>
            <person name="Gonoi T."/>
            <person name="Mikami Y."/>
        </authorList>
    </citation>
    <scope>NUCLEOTIDE SEQUENCE [LARGE SCALE GENOMIC DNA]</scope>
    <source>
        <strain evidence="3">NBRC 107697</strain>
    </source>
</reference>
<evidence type="ECO:0000313" key="3">
    <source>
        <dbReference type="Proteomes" id="UP000444980"/>
    </source>
</evidence>
<sequence length="506" mass="53165">MLTVEEVAGWPDRPLAQAARQARDNARTVRTEVAAARADLTGMARWRGRAHEAAGRRIAEEADHADEVSRVLAAFADAADEAGAELGEGRDRVLRLVAEESGLPVGERPRGVDADGPEPARGVRVAGALAELDALDRSRAARLARLVADLEAMVGGHVTVATDEGRRDPDAVVNRLVAMSPEQRRELMRRMSLGDVDRLVAANPQMLGRLDGVPFPVRIAANRRAIEEALEDEIRRGAGDGARARELRGMLGTVADPHRPGARVRRQFVSFANAGAGRSIEMFGRWGPDTRGAAVYVPGTGTSLETAAPNRTAAWNLANRSGGPVFLYMDGDFPQTLAAAVSPGFATSMAPGLVAFGQALDAEVADHVPGAATTYIGHSYGGAVVGTAEQLGLRADRVVYASASGTGVLPGGAQTWANPDAAQRFSVTPPGDPIHAAQSSGMHGGDPDTAPGVTRMDSGDYSNGERVRGSRGHGGYFDDPGSDAFRNMVAVIRGDPVTTYVPREGD</sequence>
<evidence type="ECO:0000256" key="1">
    <source>
        <dbReference type="SAM" id="MobiDB-lite"/>
    </source>
</evidence>
<organism evidence="2 3">
    <name type="scientific">Gordonia crocea</name>
    <dbReference type="NCBI Taxonomy" id="589162"/>
    <lineage>
        <taxon>Bacteria</taxon>
        <taxon>Bacillati</taxon>
        <taxon>Actinomycetota</taxon>
        <taxon>Actinomycetes</taxon>
        <taxon>Mycobacteriales</taxon>
        <taxon>Gordoniaceae</taxon>
        <taxon>Gordonia</taxon>
    </lineage>
</organism>
<evidence type="ECO:0008006" key="4">
    <source>
        <dbReference type="Google" id="ProtNLM"/>
    </source>
</evidence>
<dbReference type="OrthoDB" id="5170249at2"/>
<feature type="region of interest" description="Disordered" evidence="1">
    <location>
        <begin position="429"/>
        <end position="479"/>
    </location>
</feature>
<accession>A0A7M3SU35</accession>